<dbReference type="STRING" id="7234.B4GPW7"/>
<evidence type="ECO:0000256" key="11">
    <source>
        <dbReference type="SAM" id="Coils"/>
    </source>
</evidence>
<dbReference type="InterPro" id="IPR000387">
    <property type="entry name" value="Tyr_Pase_dom"/>
</dbReference>
<dbReference type="GO" id="GO:0045202">
    <property type="term" value="C:synapse"/>
    <property type="evidence" value="ECO:0007669"/>
    <property type="project" value="UniProtKB-SubCell"/>
</dbReference>
<dbReference type="InterPro" id="IPR029021">
    <property type="entry name" value="Prot-tyrosine_phosphatase-like"/>
</dbReference>
<dbReference type="Gene3D" id="3.90.190.10">
    <property type="entry name" value="Protein tyrosine phosphatase superfamily"/>
    <property type="match status" value="1"/>
</dbReference>
<dbReference type="eggNOG" id="KOG0793">
    <property type="taxonomic scope" value="Eukaryota"/>
</dbReference>
<protein>
    <submittedName>
        <fullName evidence="16">GL15097</fullName>
    </submittedName>
</protein>
<keyword evidence="11" id="KW-0175">Coiled coil</keyword>
<evidence type="ECO:0000256" key="12">
    <source>
        <dbReference type="SAM" id="MobiDB-lite"/>
    </source>
</evidence>
<comment type="subcellular location">
    <subcellularLocation>
        <location evidence="1">Cytoplasmic vesicle</location>
        <location evidence="1">Secretory vesicle membrane</location>
        <topology evidence="1">Single-pass type I membrane protein</topology>
    </subcellularLocation>
    <subcellularLocation>
        <location evidence="10">Synapse</location>
    </subcellularLocation>
</comment>
<organism evidence="17">
    <name type="scientific">Drosophila persimilis</name>
    <name type="common">Fruit fly</name>
    <dbReference type="NCBI Taxonomy" id="7234"/>
    <lineage>
        <taxon>Eukaryota</taxon>
        <taxon>Metazoa</taxon>
        <taxon>Ecdysozoa</taxon>
        <taxon>Arthropoda</taxon>
        <taxon>Hexapoda</taxon>
        <taxon>Insecta</taxon>
        <taxon>Pterygota</taxon>
        <taxon>Neoptera</taxon>
        <taxon>Endopterygota</taxon>
        <taxon>Diptera</taxon>
        <taxon>Brachycera</taxon>
        <taxon>Muscomorpha</taxon>
        <taxon>Ephydroidea</taxon>
        <taxon>Drosophilidae</taxon>
        <taxon>Drosophila</taxon>
        <taxon>Sophophora</taxon>
    </lineage>
</organism>
<feature type="region of interest" description="Disordered" evidence="12">
    <location>
        <begin position="967"/>
        <end position="1023"/>
    </location>
</feature>
<dbReference type="PROSITE" id="PS50056">
    <property type="entry name" value="TYR_PHOSPHATASE_2"/>
    <property type="match status" value="1"/>
</dbReference>
<feature type="domain" description="Tyrosine specific protein phosphatases" evidence="15">
    <location>
        <begin position="1229"/>
        <end position="1302"/>
    </location>
</feature>
<dbReference type="GO" id="GO:0048666">
    <property type="term" value="P:neuron development"/>
    <property type="evidence" value="ECO:0007669"/>
    <property type="project" value="UniProtKB-ARBA"/>
</dbReference>
<feature type="compositionally biased region" description="Basic and acidic residues" evidence="12">
    <location>
        <begin position="507"/>
        <end position="520"/>
    </location>
</feature>
<dbReference type="OMA" id="IMDTFLD"/>
<dbReference type="GO" id="GO:0048565">
    <property type="term" value="P:digestive tract development"/>
    <property type="evidence" value="ECO:0007669"/>
    <property type="project" value="EnsemblMetazoa"/>
</dbReference>
<sequence>MEMALPKEEEKEKKLWFNVRGQALWQQDCLRFWPPKVPHKQGAQSRAAAPVVAACCGFRRHIASGRPESCVPIIMASNVKQQQQDQCTTSEEPTLQRVRSVVEGRPSGPGGCQDWPKQRSQQQQQQYHHRQQQQHQGQHQRQPRQHELLHHPRKPLPALTARGRLLVSEGARRREVRGCGRAGAEGGVGVGGGGGLLCCSLDALKRPAKLLQFGFLLLILLLASHGDLVQAEGNVGCQFVRTLCIPRSEVCYDDNIFGKCIPTTGVDVEDIEKTPLTEEQSRLLATMLEELQGAGLGWDHPYVQCRIQGALFSLQRQQQLPPNLCANLAPVPPEFGDPASAMAYVRFTPPEPEADVEYYDQPSPSQAQFYPRLRKKQAPSADGDDGYLDSMLQQQHQRQLQDRRRLRHDPLELEHFGSPDGHGHGQGAQLETPSILDAFLDTERQRMEREQQLRLQAEQDADRKAEQQNRLELYQILAASEPDPQPYQRKPQPNAMDQLEAMVEQQQQKEKEQRELKEQQQAKVPVPVYVPEEVNESSELYFPDNFTPFKRTRGRARQYGPAVRAPLVGEEEQPKSSFFRELAEEQGLVQEPLTVRHGELAAEADLAPELAKRRPPAFSQLDPSDVNSQEQGLAFESSLLRNSLTPIEEEAMLASNSYPPRVNNQRLYTEGGLLLMPLADAGMDQDPGMQSDDPRALKKTLLANMLGFARHERLDVKKPGPQLGPPAPGPVDNVEMSNQLETEKVHKVDGNKEVLPAHIKGSDEDEAYKKKKVVMEQHSAEDHAPHTVDTEYAHVFVKNPIDSWYDGQRIMNELAQILHMQGYFSYLTVQPHEVSFRVNSDNPERKTAGDVARIINENRGVKNNIQRRVGFYVLHAGVGDKVKDLQDPSVSASRIELDEQGPDVTHIMAYMFAGAGAAAVIVIFVTLILIKRHDRKRDKLGGLQSGLAGAETCSKDYQELCRARMAGKSGSGGGGGSSVGGAAGGGGSSTEPAQGGRITSLSKENEGRPPSSRSSTSSWSEEPALTNMDISTGHMVLSYMEDHLRNKGRLQREWEALCRYEAEPSAREAASQSQCVGLNRPGAPLPYDHSRVVLNHLANAEGLDYVNASTITDHDPRAPAYVAAQGPLPSTLAHFWQMIWEQGAVVIVALCRLQENGEVACARYWPEEGAEVYHIYEVHLVSEHIWCDDYLVRSFYLKNLRTSETRTVTQFHFLSWPQMGVPAQAKALLDFRRKVNKSYRGRRSCPIVVHGSAGAGRTGAYILLDLVLERMNKGAREIDIAATLEHLRDQRAGVVATRQQFEFVLMAVAEEVHAILKALPANTSGEKRELDKDPVVGTGAVNNSNGSHTKEPLKEDKAQEAAEEEAPTSSAKAAAAAKEKDKEKEQPKAAEQKKQAKK</sequence>
<proteinExistence type="predicted"/>
<dbReference type="EMBL" id="CH479187">
    <property type="protein sequence ID" value="EDW39639.1"/>
    <property type="molecule type" value="Genomic_DNA"/>
</dbReference>
<feature type="region of interest" description="Disordered" evidence="12">
    <location>
        <begin position="500"/>
        <end position="521"/>
    </location>
</feature>
<dbReference type="GO" id="GO:0051046">
    <property type="term" value="P:regulation of secretion"/>
    <property type="evidence" value="ECO:0007669"/>
    <property type="project" value="EnsemblMetazoa"/>
</dbReference>
<feature type="compositionally biased region" description="Basic and acidic residues" evidence="12">
    <location>
        <begin position="1325"/>
        <end position="1334"/>
    </location>
</feature>
<dbReference type="SMART" id="SM00404">
    <property type="entry name" value="PTPc_motif"/>
    <property type="match status" value="1"/>
</dbReference>
<keyword evidence="5" id="KW-0770">Synapse</keyword>
<keyword evidence="7" id="KW-0675">Receptor</keyword>
<evidence type="ECO:0000256" key="10">
    <source>
        <dbReference type="ARBA" id="ARBA00034103"/>
    </source>
</evidence>
<feature type="compositionally biased region" description="Polar residues" evidence="12">
    <location>
        <begin position="81"/>
        <end position="93"/>
    </location>
</feature>
<gene>
    <name evidence="16" type="primary">Dper\GL15097</name>
    <name evidence="16" type="ORF">Dper_GL15097</name>
</gene>
<dbReference type="Gene3D" id="3.30.70.2470">
    <property type="entry name" value="Protein-tyrosine phosphatase receptor IA-2 ectodomain"/>
    <property type="match status" value="1"/>
</dbReference>
<feature type="compositionally biased region" description="Low complexity" evidence="12">
    <location>
        <begin position="1011"/>
        <end position="1020"/>
    </location>
</feature>
<dbReference type="PhylomeDB" id="B4GPW7"/>
<keyword evidence="3" id="KW-0732">Signal</keyword>
<dbReference type="PANTHER" id="PTHR46106">
    <property type="entry name" value="IA-2 PROTEIN TYROSINE PHOSPHATASE, ISOFORM C"/>
    <property type="match status" value="1"/>
</dbReference>
<evidence type="ECO:0000313" key="17">
    <source>
        <dbReference type="Proteomes" id="UP000008744"/>
    </source>
</evidence>
<evidence type="ECO:0000256" key="13">
    <source>
        <dbReference type="SAM" id="Phobius"/>
    </source>
</evidence>
<dbReference type="Proteomes" id="UP000008744">
    <property type="component" value="Unassembled WGS sequence"/>
</dbReference>
<name>B4GPW7_DROPE</name>
<evidence type="ECO:0000256" key="5">
    <source>
        <dbReference type="ARBA" id="ARBA00023018"/>
    </source>
</evidence>
<feature type="coiled-coil region" evidence="11">
    <location>
        <begin position="440"/>
        <end position="467"/>
    </location>
</feature>
<evidence type="ECO:0000259" key="14">
    <source>
        <dbReference type="PROSITE" id="PS50055"/>
    </source>
</evidence>
<feature type="compositionally biased region" description="Basic and acidic residues" evidence="12">
    <location>
        <begin position="1348"/>
        <end position="1360"/>
    </location>
</feature>
<dbReference type="PROSITE" id="PS50055">
    <property type="entry name" value="TYR_PHOSPHATASE_PTP"/>
    <property type="match status" value="1"/>
</dbReference>
<feature type="region of interest" description="Disordered" evidence="12">
    <location>
        <begin position="81"/>
        <end position="155"/>
    </location>
</feature>
<evidence type="ECO:0000256" key="1">
    <source>
        <dbReference type="ARBA" id="ARBA00004212"/>
    </source>
</evidence>
<keyword evidence="2 13" id="KW-0812">Transmembrane</keyword>
<dbReference type="Pfam" id="PF11548">
    <property type="entry name" value="Receptor_IA-2"/>
    <property type="match status" value="1"/>
</dbReference>
<keyword evidence="4 13" id="KW-1133">Transmembrane helix</keyword>
<dbReference type="InterPro" id="IPR000242">
    <property type="entry name" value="PTP_cat"/>
</dbReference>
<feature type="domain" description="Tyrosine-protein phosphatase" evidence="14">
    <location>
        <begin position="1050"/>
        <end position="1311"/>
    </location>
</feature>
<keyword evidence="17" id="KW-1185">Reference proteome</keyword>
<dbReference type="Pfam" id="PF00102">
    <property type="entry name" value="Y_phosphatase"/>
    <property type="match status" value="1"/>
</dbReference>
<keyword evidence="9" id="KW-0968">Cytoplasmic vesicle</keyword>
<dbReference type="SMART" id="SM00194">
    <property type="entry name" value="PTPc"/>
    <property type="match status" value="1"/>
</dbReference>
<dbReference type="HOGENOM" id="CLU_007905_1_0_1"/>
<evidence type="ECO:0000313" key="16">
    <source>
        <dbReference type="EMBL" id="EDW39639.1"/>
    </source>
</evidence>
<evidence type="ECO:0000256" key="6">
    <source>
        <dbReference type="ARBA" id="ARBA00023136"/>
    </source>
</evidence>
<feature type="compositionally biased region" description="Low complexity" evidence="12">
    <location>
        <begin position="1367"/>
        <end position="1376"/>
    </location>
</feature>
<keyword evidence="6 13" id="KW-0472">Membrane</keyword>
<evidence type="ECO:0000256" key="3">
    <source>
        <dbReference type="ARBA" id="ARBA00022729"/>
    </source>
</evidence>
<feature type="transmembrane region" description="Helical" evidence="13">
    <location>
        <begin position="907"/>
        <end position="930"/>
    </location>
</feature>
<evidence type="ECO:0000259" key="15">
    <source>
        <dbReference type="PROSITE" id="PS50056"/>
    </source>
</evidence>
<accession>B4GPW7</accession>
<feature type="region of interest" description="Disordered" evidence="12">
    <location>
        <begin position="1325"/>
        <end position="1398"/>
    </location>
</feature>
<evidence type="ECO:0000256" key="2">
    <source>
        <dbReference type="ARBA" id="ARBA00022692"/>
    </source>
</evidence>
<dbReference type="PANTHER" id="PTHR46106:SF4">
    <property type="entry name" value="IA-2 PROTEIN TYROSINE PHOSPHATASE, ISOFORM C"/>
    <property type="match status" value="1"/>
</dbReference>
<dbReference type="FunFam" id="3.90.190.10:FF:000017">
    <property type="entry name" value="receptor-type tyrosine-protein phosphatase-like N isoform X2"/>
    <property type="match status" value="1"/>
</dbReference>
<dbReference type="InterPro" id="IPR021613">
    <property type="entry name" value="Receptor_IA-2_dom"/>
</dbReference>
<dbReference type="InterPro" id="IPR038112">
    <property type="entry name" value="Receptor_IA-2_ectodomain_sf"/>
</dbReference>
<dbReference type="GO" id="GO:0030141">
    <property type="term" value="C:secretory granule"/>
    <property type="evidence" value="ECO:0007669"/>
    <property type="project" value="InterPro"/>
</dbReference>
<dbReference type="GO" id="GO:0004725">
    <property type="term" value="F:protein tyrosine phosphatase activity"/>
    <property type="evidence" value="ECO:0007669"/>
    <property type="project" value="InterPro"/>
</dbReference>
<evidence type="ECO:0000256" key="9">
    <source>
        <dbReference type="ARBA" id="ARBA00023329"/>
    </source>
</evidence>
<dbReference type="PRINTS" id="PR00700">
    <property type="entry name" value="PRTYPHPHTASE"/>
</dbReference>
<evidence type="ECO:0000256" key="4">
    <source>
        <dbReference type="ARBA" id="ARBA00022989"/>
    </source>
</evidence>
<dbReference type="InterPro" id="IPR003595">
    <property type="entry name" value="Tyr_Pase_cat"/>
</dbReference>
<dbReference type="OrthoDB" id="9880441at2759"/>
<feature type="compositionally biased region" description="Gly residues" evidence="12">
    <location>
        <begin position="969"/>
        <end position="988"/>
    </location>
</feature>
<evidence type="ECO:0000256" key="7">
    <source>
        <dbReference type="ARBA" id="ARBA00023170"/>
    </source>
</evidence>
<dbReference type="GO" id="GO:0030658">
    <property type="term" value="C:transport vesicle membrane"/>
    <property type="evidence" value="ECO:0007669"/>
    <property type="project" value="UniProtKB-SubCell"/>
</dbReference>
<evidence type="ECO:0000256" key="8">
    <source>
        <dbReference type="ARBA" id="ARBA00023180"/>
    </source>
</evidence>
<dbReference type="InterPro" id="IPR033522">
    <property type="entry name" value="IA-2/IA-2_beta"/>
</dbReference>
<reference evidence="16 17" key="1">
    <citation type="journal article" date="2007" name="Nature">
        <title>Evolution of genes and genomes on the Drosophila phylogeny.</title>
        <authorList>
            <consortium name="Drosophila 12 Genomes Consortium"/>
            <person name="Clark A.G."/>
            <person name="Eisen M.B."/>
            <person name="Smith D.R."/>
            <person name="Bergman C.M."/>
            <person name="Oliver B."/>
            <person name="Markow T.A."/>
            <person name="Kaufman T.C."/>
            <person name="Kellis M."/>
            <person name="Gelbart W."/>
            <person name="Iyer V.N."/>
            <person name="Pollard D.A."/>
            <person name="Sackton T.B."/>
            <person name="Larracuente A.M."/>
            <person name="Singh N.D."/>
            <person name="Abad J.P."/>
            <person name="Abt D.N."/>
            <person name="Adryan B."/>
            <person name="Aguade M."/>
            <person name="Akashi H."/>
            <person name="Anderson W.W."/>
            <person name="Aquadro C.F."/>
            <person name="Ardell D.H."/>
            <person name="Arguello R."/>
            <person name="Artieri C.G."/>
            <person name="Barbash D.A."/>
            <person name="Barker D."/>
            <person name="Barsanti P."/>
            <person name="Batterham P."/>
            <person name="Batzoglou S."/>
            <person name="Begun D."/>
            <person name="Bhutkar A."/>
            <person name="Blanco E."/>
            <person name="Bosak S.A."/>
            <person name="Bradley R.K."/>
            <person name="Brand A.D."/>
            <person name="Brent M.R."/>
            <person name="Brooks A.N."/>
            <person name="Brown R.H."/>
            <person name="Butlin R.K."/>
            <person name="Caggese C."/>
            <person name="Calvi B.R."/>
            <person name="Bernardo de Carvalho A."/>
            <person name="Caspi A."/>
            <person name="Castrezana S."/>
            <person name="Celniker S.E."/>
            <person name="Chang J.L."/>
            <person name="Chapple C."/>
            <person name="Chatterji S."/>
            <person name="Chinwalla A."/>
            <person name="Civetta A."/>
            <person name="Clifton S.W."/>
            <person name="Comeron J.M."/>
            <person name="Costello J.C."/>
            <person name="Coyne J.A."/>
            <person name="Daub J."/>
            <person name="David R.G."/>
            <person name="Delcher A.L."/>
            <person name="Delehaunty K."/>
            <person name="Do C.B."/>
            <person name="Ebling H."/>
            <person name="Edwards K."/>
            <person name="Eickbush T."/>
            <person name="Evans J.D."/>
            <person name="Filipski A."/>
            <person name="Findeiss S."/>
            <person name="Freyhult E."/>
            <person name="Fulton L."/>
            <person name="Fulton R."/>
            <person name="Garcia A.C."/>
            <person name="Gardiner A."/>
            <person name="Garfield D.A."/>
            <person name="Garvin B.E."/>
            <person name="Gibson G."/>
            <person name="Gilbert D."/>
            <person name="Gnerre S."/>
            <person name="Godfrey J."/>
            <person name="Good R."/>
            <person name="Gotea V."/>
            <person name="Gravely B."/>
            <person name="Greenberg A.J."/>
            <person name="Griffiths-Jones S."/>
            <person name="Gross S."/>
            <person name="Guigo R."/>
            <person name="Gustafson E.A."/>
            <person name="Haerty W."/>
            <person name="Hahn M.W."/>
            <person name="Halligan D.L."/>
            <person name="Halpern A.L."/>
            <person name="Halter G.M."/>
            <person name="Han M.V."/>
            <person name="Heger A."/>
            <person name="Hillier L."/>
            <person name="Hinrichs A.S."/>
            <person name="Holmes I."/>
            <person name="Hoskins R.A."/>
            <person name="Hubisz M.J."/>
            <person name="Hultmark D."/>
            <person name="Huntley M.A."/>
            <person name="Jaffe D.B."/>
            <person name="Jagadeeshan S."/>
            <person name="Jeck W.R."/>
            <person name="Johnson J."/>
            <person name="Jones C.D."/>
            <person name="Jordan W.C."/>
            <person name="Karpen G.H."/>
            <person name="Kataoka E."/>
            <person name="Keightley P.D."/>
            <person name="Kheradpour P."/>
            <person name="Kirkness E.F."/>
            <person name="Koerich L.B."/>
            <person name="Kristiansen K."/>
            <person name="Kudrna D."/>
            <person name="Kulathinal R.J."/>
            <person name="Kumar S."/>
            <person name="Kwok R."/>
            <person name="Lander E."/>
            <person name="Langley C.H."/>
            <person name="Lapoint R."/>
            <person name="Lazzaro B.P."/>
            <person name="Lee S.J."/>
            <person name="Levesque L."/>
            <person name="Li R."/>
            <person name="Lin C.F."/>
            <person name="Lin M.F."/>
            <person name="Lindblad-Toh K."/>
            <person name="Llopart A."/>
            <person name="Long M."/>
            <person name="Low L."/>
            <person name="Lozovsky E."/>
            <person name="Lu J."/>
            <person name="Luo M."/>
            <person name="Machado C.A."/>
            <person name="Makalowski W."/>
            <person name="Marzo M."/>
            <person name="Matsuda M."/>
            <person name="Matzkin L."/>
            <person name="McAllister B."/>
            <person name="McBride C.S."/>
            <person name="McKernan B."/>
            <person name="McKernan K."/>
            <person name="Mendez-Lago M."/>
            <person name="Minx P."/>
            <person name="Mollenhauer M.U."/>
            <person name="Montooth K."/>
            <person name="Mount S.M."/>
            <person name="Mu X."/>
            <person name="Myers E."/>
            <person name="Negre B."/>
            <person name="Newfeld S."/>
            <person name="Nielsen R."/>
            <person name="Noor M.A."/>
            <person name="O'Grady P."/>
            <person name="Pachter L."/>
            <person name="Papaceit M."/>
            <person name="Parisi M.J."/>
            <person name="Parisi M."/>
            <person name="Parts L."/>
            <person name="Pedersen J.S."/>
            <person name="Pesole G."/>
            <person name="Phillippy A.M."/>
            <person name="Ponting C.P."/>
            <person name="Pop M."/>
            <person name="Porcelli D."/>
            <person name="Powell J.R."/>
            <person name="Prohaska S."/>
            <person name="Pruitt K."/>
            <person name="Puig M."/>
            <person name="Quesneville H."/>
            <person name="Ram K.R."/>
            <person name="Rand D."/>
            <person name="Rasmussen M.D."/>
            <person name="Reed L.K."/>
            <person name="Reenan R."/>
            <person name="Reily A."/>
            <person name="Remington K.A."/>
            <person name="Rieger T.T."/>
            <person name="Ritchie M.G."/>
            <person name="Robin C."/>
            <person name="Rogers Y.H."/>
            <person name="Rohde C."/>
            <person name="Rozas J."/>
            <person name="Rubenfield M.J."/>
            <person name="Ruiz A."/>
            <person name="Russo S."/>
            <person name="Salzberg S.L."/>
            <person name="Sanchez-Gracia A."/>
            <person name="Saranga D.J."/>
            <person name="Sato H."/>
            <person name="Schaeffer S.W."/>
            <person name="Schatz M.C."/>
            <person name="Schlenke T."/>
            <person name="Schwartz R."/>
            <person name="Segarra C."/>
            <person name="Singh R.S."/>
            <person name="Sirot L."/>
            <person name="Sirota M."/>
            <person name="Sisneros N.B."/>
            <person name="Smith C.D."/>
            <person name="Smith T.F."/>
            <person name="Spieth J."/>
            <person name="Stage D.E."/>
            <person name="Stark A."/>
            <person name="Stephan W."/>
            <person name="Strausberg R.L."/>
            <person name="Strempel S."/>
            <person name="Sturgill D."/>
            <person name="Sutton G."/>
            <person name="Sutton G.G."/>
            <person name="Tao W."/>
            <person name="Teichmann S."/>
            <person name="Tobari Y.N."/>
            <person name="Tomimura Y."/>
            <person name="Tsolas J.M."/>
            <person name="Valente V.L."/>
            <person name="Venter E."/>
            <person name="Venter J.C."/>
            <person name="Vicario S."/>
            <person name="Vieira F.G."/>
            <person name="Vilella A.J."/>
            <person name="Villasante A."/>
            <person name="Walenz B."/>
            <person name="Wang J."/>
            <person name="Wasserman M."/>
            <person name="Watts T."/>
            <person name="Wilson D."/>
            <person name="Wilson R.K."/>
            <person name="Wing R.A."/>
            <person name="Wolfner M.F."/>
            <person name="Wong A."/>
            <person name="Wong G.K."/>
            <person name="Wu C.I."/>
            <person name="Wu G."/>
            <person name="Yamamoto D."/>
            <person name="Yang H.P."/>
            <person name="Yang S.P."/>
            <person name="Yorke J.A."/>
            <person name="Yoshida K."/>
            <person name="Zdobnov E."/>
            <person name="Zhang P."/>
            <person name="Zhang Y."/>
            <person name="Zimin A.V."/>
            <person name="Baldwin J."/>
            <person name="Abdouelleil A."/>
            <person name="Abdulkadir J."/>
            <person name="Abebe A."/>
            <person name="Abera B."/>
            <person name="Abreu J."/>
            <person name="Acer S.C."/>
            <person name="Aftuck L."/>
            <person name="Alexander A."/>
            <person name="An P."/>
            <person name="Anderson E."/>
            <person name="Anderson S."/>
            <person name="Arachi H."/>
            <person name="Azer M."/>
            <person name="Bachantsang P."/>
            <person name="Barry A."/>
            <person name="Bayul T."/>
            <person name="Berlin A."/>
            <person name="Bessette D."/>
            <person name="Bloom T."/>
            <person name="Blye J."/>
            <person name="Boguslavskiy L."/>
            <person name="Bonnet C."/>
            <person name="Boukhgalter B."/>
            <person name="Bourzgui I."/>
            <person name="Brown A."/>
            <person name="Cahill P."/>
            <person name="Channer S."/>
            <person name="Cheshatsang Y."/>
            <person name="Chuda L."/>
            <person name="Citroen M."/>
            <person name="Collymore A."/>
            <person name="Cooke P."/>
            <person name="Costello M."/>
            <person name="D'Aco K."/>
            <person name="Daza R."/>
            <person name="De Haan G."/>
            <person name="DeGray S."/>
            <person name="DeMaso C."/>
            <person name="Dhargay N."/>
            <person name="Dooley K."/>
            <person name="Dooley E."/>
            <person name="Doricent M."/>
            <person name="Dorje P."/>
            <person name="Dorjee K."/>
            <person name="Dupes A."/>
            <person name="Elong R."/>
            <person name="Falk J."/>
            <person name="Farina A."/>
            <person name="Faro S."/>
            <person name="Ferguson D."/>
            <person name="Fisher S."/>
            <person name="Foley C.D."/>
            <person name="Franke A."/>
            <person name="Friedrich D."/>
            <person name="Gadbois L."/>
            <person name="Gearin G."/>
            <person name="Gearin C.R."/>
            <person name="Giannoukos G."/>
            <person name="Goode T."/>
            <person name="Graham J."/>
            <person name="Grandbois E."/>
            <person name="Grewal S."/>
            <person name="Gyaltsen K."/>
            <person name="Hafez N."/>
            <person name="Hagos B."/>
            <person name="Hall J."/>
            <person name="Henson C."/>
            <person name="Hollinger A."/>
            <person name="Honan T."/>
            <person name="Huard M.D."/>
            <person name="Hughes L."/>
            <person name="Hurhula B."/>
            <person name="Husby M.E."/>
            <person name="Kamat A."/>
            <person name="Kanga B."/>
            <person name="Kashin S."/>
            <person name="Khazanovich D."/>
            <person name="Kisner P."/>
            <person name="Lance K."/>
            <person name="Lara M."/>
            <person name="Lee W."/>
            <person name="Lennon N."/>
            <person name="Letendre F."/>
            <person name="LeVine R."/>
            <person name="Lipovsky A."/>
            <person name="Liu X."/>
            <person name="Liu J."/>
            <person name="Liu S."/>
            <person name="Lokyitsang T."/>
            <person name="Lokyitsang Y."/>
            <person name="Lubonja R."/>
            <person name="Lui A."/>
            <person name="MacDonald P."/>
            <person name="Magnisalis V."/>
            <person name="Maru K."/>
            <person name="Matthews C."/>
            <person name="McCusker W."/>
            <person name="McDonough S."/>
            <person name="Mehta T."/>
            <person name="Meldrim J."/>
            <person name="Meneus L."/>
            <person name="Mihai O."/>
            <person name="Mihalev A."/>
            <person name="Mihova T."/>
            <person name="Mittelman R."/>
            <person name="Mlenga V."/>
            <person name="Montmayeur A."/>
            <person name="Mulrain L."/>
            <person name="Navidi A."/>
            <person name="Naylor J."/>
            <person name="Negash T."/>
            <person name="Nguyen T."/>
            <person name="Nguyen N."/>
            <person name="Nicol R."/>
            <person name="Norbu C."/>
            <person name="Norbu N."/>
            <person name="Novod N."/>
            <person name="O'Neill B."/>
            <person name="Osman S."/>
            <person name="Markiewicz E."/>
            <person name="Oyono O.L."/>
            <person name="Patti C."/>
            <person name="Phunkhang P."/>
            <person name="Pierre F."/>
            <person name="Priest M."/>
            <person name="Raghuraman S."/>
            <person name="Rege F."/>
            <person name="Reyes R."/>
            <person name="Rise C."/>
            <person name="Rogov P."/>
            <person name="Ross K."/>
            <person name="Ryan E."/>
            <person name="Settipalli S."/>
            <person name="Shea T."/>
            <person name="Sherpa N."/>
            <person name="Shi L."/>
            <person name="Shih D."/>
            <person name="Sparrow T."/>
            <person name="Spaulding J."/>
            <person name="Stalker J."/>
            <person name="Stange-Thomann N."/>
            <person name="Stavropoulos S."/>
            <person name="Stone C."/>
            <person name="Strader C."/>
            <person name="Tesfaye S."/>
            <person name="Thomson T."/>
            <person name="Thoulutsang Y."/>
            <person name="Thoulutsang D."/>
            <person name="Topham K."/>
            <person name="Topping I."/>
            <person name="Tsamla T."/>
            <person name="Vassiliev H."/>
            <person name="Vo A."/>
            <person name="Wangchuk T."/>
            <person name="Wangdi T."/>
            <person name="Weiand M."/>
            <person name="Wilkinson J."/>
            <person name="Wilson A."/>
            <person name="Yadav S."/>
            <person name="Young G."/>
            <person name="Yu Q."/>
            <person name="Zembek L."/>
            <person name="Zhong D."/>
            <person name="Zimmer A."/>
            <person name="Zwirko Z."/>
            <person name="Jaffe D.B."/>
            <person name="Alvarez P."/>
            <person name="Brockman W."/>
            <person name="Butler J."/>
            <person name="Chin C."/>
            <person name="Gnerre S."/>
            <person name="Grabherr M."/>
            <person name="Kleber M."/>
            <person name="Mauceli E."/>
            <person name="MacCallum I."/>
        </authorList>
    </citation>
    <scope>NUCLEOTIDE SEQUENCE [LARGE SCALE GENOMIC DNA]</scope>
    <source>
        <strain evidence="17">MSH-3 / Tucson 14011-0111.49</strain>
    </source>
</reference>
<keyword evidence="8" id="KW-0325">Glycoprotein</keyword>
<feature type="compositionally biased region" description="Basic and acidic residues" evidence="12">
    <location>
        <begin position="1377"/>
        <end position="1398"/>
    </location>
</feature>
<dbReference type="SUPFAM" id="SSF52799">
    <property type="entry name" value="(Phosphotyrosine protein) phosphatases II"/>
    <property type="match status" value="1"/>
</dbReference>
<dbReference type="GO" id="GO:0009653">
    <property type="term" value="P:anatomical structure morphogenesis"/>
    <property type="evidence" value="ECO:0007669"/>
    <property type="project" value="UniProtKB-ARBA"/>
</dbReference>